<keyword evidence="3" id="KW-1185">Reference proteome</keyword>
<reference evidence="2" key="1">
    <citation type="submission" date="2020-05" db="EMBL/GenBank/DDBJ databases">
        <title>Mycena genomes resolve the evolution of fungal bioluminescence.</title>
        <authorList>
            <person name="Tsai I.J."/>
        </authorList>
    </citation>
    <scope>NUCLEOTIDE SEQUENCE</scope>
    <source>
        <strain evidence="2">160909Yilan</strain>
    </source>
</reference>
<protein>
    <submittedName>
        <fullName evidence="2">Uncharacterized protein</fullName>
    </submittedName>
</protein>
<evidence type="ECO:0000256" key="1">
    <source>
        <dbReference type="SAM" id="MobiDB-lite"/>
    </source>
</evidence>
<feature type="region of interest" description="Disordered" evidence="1">
    <location>
        <begin position="22"/>
        <end position="132"/>
    </location>
</feature>
<organism evidence="2 3">
    <name type="scientific">Mycena sanguinolenta</name>
    <dbReference type="NCBI Taxonomy" id="230812"/>
    <lineage>
        <taxon>Eukaryota</taxon>
        <taxon>Fungi</taxon>
        <taxon>Dikarya</taxon>
        <taxon>Basidiomycota</taxon>
        <taxon>Agaricomycotina</taxon>
        <taxon>Agaricomycetes</taxon>
        <taxon>Agaricomycetidae</taxon>
        <taxon>Agaricales</taxon>
        <taxon>Marasmiineae</taxon>
        <taxon>Mycenaceae</taxon>
        <taxon>Mycena</taxon>
    </lineage>
</organism>
<feature type="compositionally biased region" description="Polar residues" evidence="1">
    <location>
        <begin position="67"/>
        <end position="90"/>
    </location>
</feature>
<evidence type="ECO:0000313" key="3">
    <source>
        <dbReference type="Proteomes" id="UP000623467"/>
    </source>
</evidence>
<comment type="caution">
    <text evidence="2">The sequence shown here is derived from an EMBL/GenBank/DDBJ whole genome shotgun (WGS) entry which is preliminary data.</text>
</comment>
<gene>
    <name evidence="2" type="ORF">MSAN_00261700</name>
</gene>
<name>A0A8H7DP74_9AGAR</name>
<feature type="compositionally biased region" description="Acidic residues" evidence="1">
    <location>
        <begin position="47"/>
        <end position="59"/>
    </location>
</feature>
<dbReference type="EMBL" id="JACAZH010000001">
    <property type="protein sequence ID" value="KAF7378356.1"/>
    <property type="molecule type" value="Genomic_DNA"/>
</dbReference>
<evidence type="ECO:0000313" key="2">
    <source>
        <dbReference type="EMBL" id="KAF7378356.1"/>
    </source>
</evidence>
<accession>A0A8H7DP74</accession>
<proteinExistence type="predicted"/>
<dbReference type="AlphaFoldDB" id="A0A8H7DP74"/>
<dbReference type="Proteomes" id="UP000623467">
    <property type="component" value="Unassembled WGS sequence"/>
</dbReference>
<sequence length="420" mass="47344">MPETKKSCTCSKVCGLAGDWIPKSTYHKHNASAKRSAGCNQRRSDSDAEMNDLEMDVDPPDAFHDSSAPNQDPTSSTSDLFTGATESAPLNQDRFDPPQSSNFDPAPNTPEQMDQDRETPRPPSPSDNPWAEPHLITNEFIRALRNASLDSNKEKLDPDTLHRLRNPLQEPPTLNADERLSINIFLAVSNASEQTYNSVRDALLRRYPENPILSHHSVKKLVSDLTHVVYVTHDMCVNSCMAFTGPFAHLDHCRYEDCGEPRYDPKRPAAQVPRQQFNTILLGRHVQALRRSIEGTTELRYREQVTKAILEDLDENEGTKMLPYTDFFDGTNYIDTVHTEKIERGDNILMLSVDGAQLYRNKTSDCWTAAWMLMDRPLNIRFKKRAILPDVIIPGRKNPNTAIASSIPDSITSPLCKTRA</sequence>
<dbReference type="OrthoDB" id="2742740at2759"/>